<keyword evidence="2" id="KW-1185">Reference proteome</keyword>
<dbReference type="EMBL" id="JBHRTR010000028">
    <property type="protein sequence ID" value="MFC3228743.1"/>
    <property type="molecule type" value="Genomic_DNA"/>
</dbReference>
<protein>
    <submittedName>
        <fullName evidence="1">DUF4344 domain-containing metallopeptidase</fullName>
    </submittedName>
</protein>
<comment type="caution">
    <text evidence="1">The sequence shown here is derived from an EMBL/GenBank/DDBJ whole genome shotgun (WGS) entry which is preliminary data.</text>
</comment>
<organism evidence="1 2">
    <name type="scientific">Marinibaculum pumilum</name>
    <dbReference type="NCBI Taxonomy" id="1766165"/>
    <lineage>
        <taxon>Bacteria</taxon>
        <taxon>Pseudomonadati</taxon>
        <taxon>Pseudomonadota</taxon>
        <taxon>Alphaproteobacteria</taxon>
        <taxon>Rhodospirillales</taxon>
        <taxon>Rhodospirillaceae</taxon>
        <taxon>Marinibaculum</taxon>
    </lineage>
</organism>
<name>A0ABV7L259_9PROT</name>
<dbReference type="InterPro" id="IPR025644">
    <property type="entry name" value="DUF4344"/>
</dbReference>
<accession>A0ABV7L259</accession>
<proteinExistence type="predicted"/>
<dbReference type="Proteomes" id="UP001595528">
    <property type="component" value="Unassembled WGS sequence"/>
</dbReference>
<dbReference type="Pfam" id="PF14247">
    <property type="entry name" value="DUF4344"/>
    <property type="match status" value="2"/>
</dbReference>
<evidence type="ECO:0000313" key="1">
    <source>
        <dbReference type="EMBL" id="MFC3228743.1"/>
    </source>
</evidence>
<sequence length="292" mass="32039">MPEDRRGLPRTGRLLRLLALVLALLPTAVAGGAWGADDPELTEEEAEDLVLFVNGNTLFTLYHELGHALVHRLEIPVLGREEDAVDSLAGWLMVPEEPDAEAEELLMAAGDGHALAAYYGEDDELAFWDEHSMDLQRFAAIYCLLYGSDPEGFAELADDIEMPDGDRERCPATYAQVEASWLSVLAPHLRDGPGDRPGGGRIVVRFEVPGAELDPALKDLVEVPGLMQAAADDLSAQLVLPGDIPVLFKTCGEENAFYDPETGQVEMCYELIAWFVDLYLQDLEEMRAEAVD</sequence>
<dbReference type="RefSeq" id="WP_379902152.1">
    <property type="nucleotide sequence ID" value="NZ_JBHRTR010000028.1"/>
</dbReference>
<reference evidence="2" key="1">
    <citation type="journal article" date="2019" name="Int. J. Syst. Evol. Microbiol.">
        <title>The Global Catalogue of Microorganisms (GCM) 10K type strain sequencing project: providing services to taxonomists for standard genome sequencing and annotation.</title>
        <authorList>
            <consortium name="The Broad Institute Genomics Platform"/>
            <consortium name="The Broad Institute Genome Sequencing Center for Infectious Disease"/>
            <person name="Wu L."/>
            <person name="Ma J."/>
        </authorList>
    </citation>
    <scope>NUCLEOTIDE SEQUENCE [LARGE SCALE GENOMIC DNA]</scope>
    <source>
        <strain evidence="2">KCTC 42964</strain>
    </source>
</reference>
<evidence type="ECO:0000313" key="2">
    <source>
        <dbReference type="Proteomes" id="UP001595528"/>
    </source>
</evidence>
<gene>
    <name evidence="1" type="ORF">ACFOGJ_15975</name>
</gene>